<dbReference type="PANTHER" id="PTHR33434">
    <property type="entry name" value="DEGV DOMAIN-CONTAINING PROTEIN DR_1986-RELATED"/>
    <property type="match status" value="1"/>
</dbReference>
<dbReference type="GO" id="GO:0008289">
    <property type="term" value="F:lipid binding"/>
    <property type="evidence" value="ECO:0007669"/>
    <property type="project" value="UniProtKB-KW"/>
</dbReference>
<dbReference type="SUPFAM" id="SSF82549">
    <property type="entry name" value="DAK1/DegV-like"/>
    <property type="match status" value="1"/>
</dbReference>
<organism evidence="3 4">
    <name type="scientific">Companilactobacillus ginsenosidimutans</name>
    <dbReference type="NCBI Taxonomy" id="1007676"/>
    <lineage>
        <taxon>Bacteria</taxon>
        <taxon>Bacillati</taxon>
        <taxon>Bacillota</taxon>
        <taxon>Bacilli</taxon>
        <taxon>Lactobacillales</taxon>
        <taxon>Lactobacillaceae</taxon>
        <taxon>Companilactobacillus</taxon>
    </lineage>
</organism>
<dbReference type="NCBIfam" id="TIGR00762">
    <property type="entry name" value="DegV"/>
    <property type="match status" value="1"/>
</dbReference>
<dbReference type="EMBL" id="CP012034">
    <property type="protein sequence ID" value="AKP67310.1"/>
    <property type="molecule type" value="Genomic_DNA"/>
</dbReference>
<dbReference type="InterPro" id="IPR043168">
    <property type="entry name" value="DegV_C"/>
</dbReference>
<keyword evidence="2" id="KW-0446">Lipid-binding</keyword>
<evidence type="ECO:0000313" key="3">
    <source>
        <dbReference type="EMBL" id="AKP67310.1"/>
    </source>
</evidence>
<dbReference type="InterPro" id="IPR003797">
    <property type="entry name" value="DegV"/>
</dbReference>
<dbReference type="Gene3D" id="3.30.1180.10">
    <property type="match status" value="1"/>
</dbReference>
<dbReference type="Pfam" id="PF02645">
    <property type="entry name" value="DegV"/>
    <property type="match status" value="1"/>
</dbReference>
<protein>
    <submittedName>
        <fullName evidence="3">Fatty acid-binding protein DegV</fullName>
    </submittedName>
</protein>
<name>A0A0H4R0Q7_9LACO</name>
<dbReference type="PATRIC" id="fig|1007676.4.peg.1404"/>
<proteinExistence type="predicted"/>
<dbReference type="KEGG" id="lgn:ABM34_07000"/>
<keyword evidence="4" id="KW-1185">Reference proteome</keyword>
<dbReference type="STRING" id="1007676.ABM34_07000"/>
<evidence type="ECO:0000256" key="2">
    <source>
        <dbReference type="ARBA" id="ARBA00023121"/>
    </source>
</evidence>
<dbReference type="InterPro" id="IPR050270">
    <property type="entry name" value="DegV_domain_contain"/>
</dbReference>
<dbReference type="PROSITE" id="PS51482">
    <property type="entry name" value="DEGV"/>
    <property type="match status" value="1"/>
</dbReference>
<dbReference type="Gene3D" id="3.40.50.10170">
    <property type="match status" value="1"/>
</dbReference>
<dbReference type="AlphaFoldDB" id="A0A0H4R0Q7"/>
<gene>
    <name evidence="3" type="ORF">ABM34_07000</name>
</gene>
<accession>A0A0H4R0Q7</accession>
<comment type="function">
    <text evidence="1">May bind long-chain fatty acids, such as palmitate, and may play a role in lipid transport or fatty acid metabolism.</text>
</comment>
<dbReference type="Proteomes" id="UP000036106">
    <property type="component" value="Chromosome"/>
</dbReference>
<dbReference type="OrthoDB" id="5429275at2"/>
<evidence type="ECO:0000313" key="4">
    <source>
        <dbReference type="Proteomes" id="UP000036106"/>
    </source>
</evidence>
<dbReference type="PANTHER" id="PTHR33434:SF3">
    <property type="entry name" value="DEGV DOMAIN-CONTAINING PROTEIN YITS"/>
    <property type="match status" value="1"/>
</dbReference>
<reference evidence="4" key="1">
    <citation type="submission" date="2015-07" db="EMBL/GenBank/DDBJ databases">
        <title>Lactobacillus ginsenosidimutans/EMML 3141/ whole genome sequencing.</title>
        <authorList>
            <person name="Kim M.K."/>
            <person name="Im W.-T."/>
            <person name="Srinivasan S."/>
            <person name="Lee J.-J."/>
        </authorList>
    </citation>
    <scope>NUCLEOTIDE SEQUENCE [LARGE SCALE GENOMIC DNA]</scope>
    <source>
        <strain evidence="4">EMML 3041</strain>
    </source>
</reference>
<dbReference type="RefSeq" id="WP_048704542.1">
    <property type="nucleotide sequence ID" value="NZ_CP012034.1"/>
</dbReference>
<evidence type="ECO:0000256" key="1">
    <source>
        <dbReference type="ARBA" id="ARBA00003238"/>
    </source>
</evidence>
<sequence length="284" mass="31126">MTERIAVFVDSCCDIPEEYLNKPGVYELPMQIIYKDRNYLDRVNITPEEVYDNLPTEIPKTSLPSGDSIQRTLDEAFVDGYTKIISISISSNLSGTFNFLNTFLEDDDRFTYKSFDTKQVAITAGLIAVVAKDLIDKEKTFEEVVTGVEKACLNARGYFCIPTLTYLRAGGRIGRVSSMVGGVLKLAPIITCNEEGIYTAIGKARGMKRGQKIMREKISEDIGDCQNYYLAVAHGADEKAGGQMLATLEEHGIHGTKEFFSKVGPALGVHTGPGLVGVAVVPMD</sequence>